<dbReference type="InParanoid" id="H2Y1K9"/>
<dbReference type="EMBL" id="EAAA01002110">
    <property type="status" value="NOT_ANNOTATED_CDS"/>
    <property type="molecule type" value="Genomic_DNA"/>
</dbReference>
<dbReference type="AlphaFoldDB" id="H2Y1K9"/>
<feature type="coiled-coil region" evidence="5">
    <location>
        <begin position="458"/>
        <end position="525"/>
    </location>
</feature>
<name>H2Y1K9_CIOIN</name>
<reference evidence="6" key="4">
    <citation type="submission" date="2025-09" db="UniProtKB">
        <authorList>
            <consortium name="Ensembl"/>
        </authorList>
    </citation>
    <scope>IDENTIFICATION</scope>
</reference>
<dbReference type="SUPFAM" id="SSF52047">
    <property type="entry name" value="RNI-like"/>
    <property type="match status" value="1"/>
</dbReference>
<evidence type="ECO:0000256" key="2">
    <source>
        <dbReference type="ARBA" id="ARBA00022490"/>
    </source>
</evidence>
<feature type="coiled-coil region" evidence="5">
    <location>
        <begin position="339"/>
        <end position="412"/>
    </location>
</feature>
<protein>
    <recommendedName>
        <fullName evidence="8">Leucine-rich repeat-containing protein 45</fullName>
    </recommendedName>
</protein>
<reference evidence="7" key="1">
    <citation type="journal article" date="2002" name="Science">
        <title>The draft genome of Ciona intestinalis: insights into chordate and vertebrate origins.</title>
        <authorList>
            <person name="Dehal P."/>
            <person name="Satou Y."/>
            <person name="Campbell R.K."/>
            <person name="Chapman J."/>
            <person name="Degnan B."/>
            <person name="De Tomaso A."/>
            <person name="Davidson B."/>
            <person name="Di Gregorio A."/>
            <person name="Gelpke M."/>
            <person name="Goodstein D.M."/>
            <person name="Harafuji N."/>
            <person name="Hastings K.E."/>
            <person name="Ho I."/>
            <person name="Hotta K."/>
            <person name="Huang W."/>
            <person name="Kawashima T."/>
            <person name="Lemaire P."/>
            <person name="Martinez D."/>
            <person name="Meinertzhagen I.A."/>
            <person name="Necula S."/>
            <person name="Nonaka M."/>
            <person name="Putnam N."/>
            <person name="Rash S."/>
            <person name="Saiga H."/>
            <person name="Satake M."/>
            <person name="Terry A."/>
            <person name="Yamada L."/>
            <person name="Wang H.G."/>
            <person name="Awazu S."/>
            <person name="Azumi K."/>
            <person name="Boore J."/>
            <person name="Branno M."/>
            <person name="Chin-Bow S."/>
            <person name="DeSantis R."/>
            <person name="Doyle S."/>
            <person name="Francino P."/>
            <person name="Keys D.N."/>
            <person name="Haga S."/>
            <person name="Hayashi H."/>
            <person name="Hino K."/>
            <person name="Imai K.S."/>
            <person name="Inaba K."/>
            <person name="Kano S."/>
            <person name="Kobayashi K."/>
            <person name="Kobayashi M."/>
            <person name="Lee B.I."/>
            <person name="Makabe K.W."/>
            <person name="Manohar C."/>
            <person name="Matassi G."/>
            <person name="Medina M."/>
            <person name="Mochizuki Y."/>
            <person name="Mount S."/>
            <person name="Morishita T."/>
            <person name="Miura S."/>
            <person name="Nakayama A."/>
            <person name="Nishizaka S."/>
            <person name="Nomoto H."/>
            <person name="Ohta F."/>
            <person name="Oishi K."/>
            <person name="Rigoutsos I."/>
            <person name="Sano M."/>
            <person name="Sasaki A."/>
            <person name="Sasakura Y."/>
            <person name="Shoguchi E."/>
            <person name="Shin-i T."/>
            <person name="Spagnuolo A."/>
            <person name="Stainier D."/>
            <person name="Suzuki M.M."/>
            <person name="Tassy O."/>
            <person name="Takatori N."/>
            <person name="Tokuoka M."/>
            <person name="Yagi K."/>
            <person name="Yoshizaki F."/>
            <person name="Wada S."/>
            <person name="Zhang C."/>
            <person name="Hyatt P.D."/>
            <person name="Larimer F."/>
            <person name="Detter C."/>
            <person name="Doggett N."/>
            <person name="Glavina T."/>
            <person name="Hawkins T."/>
            <person name="Richardson P."/>
            <person name="Lucas S."/>
            <person name="Kohara Y."/>
            <person name="Levine M."/>
            <person name="Satoh N."/>
            <person name="Rokhsar D.S."/>
        </authorList>
    </citation>
    <scope>NUCLEOTIDE SEQUENCE [LARGE SCALE GENOMIC DNA]</scope>
</reference>
<dbReference type="Proteomes" id="UP000008144">
    <property type="component" value="Chromosome 5"/>
</dbReference>
<evidence type="ECO:0008006" key="8">
    <source>
        <dbReference type="Google" id="ProtNLM"/>
    </source>
</evidence>
<dbReference type="InterPro" id="IPR032675">
    <property type="entry name" value="LRR_dom_sf"/>
</dbReference>
<sequence length="674" mass="77474">MDETFTLFVRLCKEHGIIAQESIINRLRELSHGSETVLDLSNHTLTIETCAVLGKVIAHDLAVTSVLLSDCMLDEEGAKLLLAGLAENTVVRVLDLRGNNLRQVATVAIGNFLKKNQTLEALFLEWNSIGIWESSFLVFCEGLSFNSSLQHLDLNNKIDHTGAKELAIMLRNNNTLHTLDLRWNNLGLVGGRALVDALRQNTSIVKIDASGNNIPRDVMTSLENEAIHNEDKVRLSTNTYVKTKTLSKEIDFLKSENKQQLVQFLNEMELKNSQMNVCNDSNKKTINHLQETLDERKSALNALRAKLDLSETSLQLSDEKLKDQTLLLEISRKENVEISTKFENQIKQEREQRSQLENKLHYELEDTQDKMNEYRTKLIEVERKYTMQSDQVTSLKQQVAELKSEHSNLRLQNYDTRMEKERKAWNEEMKSLKSTHASEVVELRSRMEEIRKSEEARNSNMRMRQDALANELSELNAKLVQERSNHDDELRLQRARLKEEEQAQASQLQEKIRSLMSENSENLKQISLSSSKLEEAHATKVATDIELDGVRRILNTVQRQLSNKDADTEEKINHGRQELNKRIEQLMHDSTQCSVLREKVTCLEKRLADQAASNKDSLQEKEKIIDHLKEQLRMTKSEMERVKEDELLRATSLQNAILSYVQGNNSVLDHSKKK</sequence>
<evidence type="ECO:0000313" key="6">
    <source>
        <dbReference type="Ensembl" id="ENSCINP00000035793.1"/>
    </source>
</evidence>
<dbReference type="PANTHER" id="PTHR23170:SF3">
    <property type="entry name" value="LEUCINE-RICH REPEAT-CONTAINING PROTEIN 45"/>
    <property type="match status" value="1"/>
</dbReference>
<keyword evidence="7" id="KW-1185">Reference proteome</keyword>
<dbReference type="Pfam" id="PF13516">
    <property type="entry name" value="LRR_6"/>
    <property type="match status" value="1"/>
</dbReference>
<feature type="coiled-coil region" evidence="5">
    <location>
        <begin position="611"/>
        <end position="645"/>
    </location>
</feature>
<dbReference type="OMA" id="EVDHMTR"/>
<dbReference type="PANTHER" id="PTHR23170">
    <property type="entry name" value="NY-REN-58 ANTIGEN"/>
    <property type="match status" value="1"/>
</dbReference>
<proteinExistence type="predicted"/>
<evidence type="ECO:0000256" key="5">
    <source>
        <dbReference type="SAM" id="Coils"/>
    </source>
</evidence>
<evidence type="ECO:0000313" key="7">
    <source>
        <dbReference type="Proteomes" id="UP000008144"/>
    </source>
</evidence>
<comment type="subcellular location">
    <subcellularLocation>
        <location evidence="1">Cytoplasm</location>
        <location evidence="1">Cytoskeleton</location>
        <location evidence="1">Microtubule organizing center</location>
        <location evidence="1">Centrosome</location>
    </subcellularLocation>
</comment>
<keyword evidence="2" id="KW-0963">Cytoplasm</keyword>
<reference evidence="6" key="2">
    <citation type="journal article" date="2008" name="Genome Biol.">
        <title>Improved genome assembly and evidence-based global gene model set for the chordate Ciona intestinalis: new insight into intron and operon populations.</title>
        <authorList>
            <person name="Satou Y."/>
            <person name="Mineta K."/>
            <person name="Ogasawara M."/>
            <person name="Sasakura Y."/>
            <person name="Shoguchi E."/>
            <person name="Ueno K."/>
            <person name="Yamada L."/>
            <person name="Matsumoto J."/>
            <person name="Wasserscheid J."/>
            <person name="Dewar K."/>
            <person name="Wiley G.B."/>
            <person name="Macmil S.L."/>
            <person name="Roe B.A."/>
            <person name="Zeller R.W."/>
            <person name="Hastings K.E."/>
            <person name="Lemaire P."/>
            <person name="Lindquist E."/>
            <person name="Endo T."/>
            <person name="Hotta K."/>
            <person name="Inaba K."/>
        </authorList>
    </citation>
    <scope>NUCLEOTIDE SEQUENCE [LARGE SCALE GENOMIC DNA]</scope>
    <source>
        <strain evidence="6">wild type</strain>
    </source>
</reference>
<reference evidence="6" key="3">
    <citation type="submission" date="2025-08" db="UniProtKB">
        <authorList>
            <consortium name="Ensembl"/>
        </authorList>
    </citation>
    <scope>IDENTIFICATION</scope>
</reference>
<dbReference type="STRING" id="7719.ENSCINP00000035793"/>
<evidence type="ECO:0000256" key="1">
    <source>
        <dbReference type="ARBA" id="ARBA00004300"/>
    </source>
</evidence>
<evidence type="ECO:0000256" key="4">
    <source>
        <dbReference type="ARBA" id="ARBA00023212"/>
    </source>
</evidence>
<dbReference type="Gene3D" id="3.80.10.10">
    <property type="entry name" value="Ribonuclease Inhibitor"/>
    <property type="match status" value="2"/>
</dbReference>
<dbReference type="GeneTree" id="ENSGT00940000154003"/>
<dbReference type="InterPro" id="IPR052116">
    <property type="entry name" value="Centro_Cilium_Assembly"/>
</dbReference>
<dbReference type="GO" id="GO:0005813">
    <property type="term" value="C:centrosome"/>
    <property type="evidence" value="ECO:0000318"/>
    <property type="project" value="GO_Central"/>
</dbReference>
<dbReference type="HOGENOM" id="CLU_015877_0_0_1"/>
<dbReference type="InterPro" id="IPR001611">
    <property type="entry name" value="Leu-rich_rpt"/>
</dbReference>
<dbReference type="GO" id="GO:0005886">
    <property type="term" value="C:plasma membrane"/>
    <property type="evidence" value="ECO:0000318"/>
    <property type="project" value="GO_Central"/>
</dbReference>
<evidence type="ECO:0000256" key="3">
    <source>
        <dbReference type="ARBA" id="ARBA00023054"/>
    </source>
</evidence>
<organism evidence="6 7">
    <name type="scientific">Ciona intestinalis</name>
    <name type="common">Transparent sea squirt</name>
    <name type="synonym">Ascidia intestinalis</name>
    <dbReference type="NCBI Taxonomy" id="7719"/>
    <lineage>
        <taxon>Eukaryota</taxon>
        <taxon>Metazoa</taxon>
        <taxon>Chordata</taxon>
        <taxon>Tunicata</taxon>
        <taxon>Ascidiacea</taxon>
        <taxon>Phlebobranchia</taxon>
        <taxon>Cionidae</taxon>
        <taxon>Ciona</taxon>
    </lineage>
</organism>
<dbReference type="SMART" id="SM00368">
    <property type="entry name" value="LRR_RI"/>
    <property type="match status" value="5"/>
</dbReference>
<keyword evidence="3 5" id="KW-0175">Coiled coil</keyword>
<keyword evidence="4" id="KW-0206">Cytoskeleton</keyword>
<dbReference type="Ensembl" id="ENSCINT00000031480.1">
    <property type="protein sequence ID" value="ENSCINP00000035793.1"/>
    <property type="gene ID" value="ENSCING00000004462.3"/>
</dbReference>
<accession>H2Y1K9</accession>